<dbReference type="NCBIfam" id="TIGR04521">
    <property type="entry name" value="ECF_ATPase_2"/>
    <property type="match status" value="1"/>
</dbReference>
<dbReference type="PANTHER" id="PTHR43553:SF27">
    <property type="entry name" value="ENERGY-COUPLING FACTOR TRANSPORTER ATP-BINDING PROTEIN ECFA2"/>
    <property type="match status" value="1"/>
</dbReference>
<dbReference type="GO" id="GO:0005524">
    <property type="term" value="F:ATP binding"/>
    <property type="evidence" value="ECO:0007669"/>
    <property type="project" value="UniProtKB-UniRule"/>
</dbReference>
<dbReference type="InterPro" id="IPR050095">
    <property type="entry name" value="ECF_ABC_transporter_ATP-bd"/>
</dbReference>
<comment type="similarity">
    <text evidence="8">Belongs to the ABC transporter superfamily. Energy-coupling factor EcfA family.</text>
</comment>
<dbReference type="InterPro" id="IPR030946">
    <property type="entry name" value="EcfA2"/>
</dbReference>
<dbReference type="InterPro" id="IPR003439">
    <property type="entry name" value="ABC_transporter-like_ATP-bd"/>
</dbReference>
<name>A0A2S5RGQ7_9MOLU</name>
<evidence type="ECO:0000259" key="9">
    <source>
        <dbReference type="PROSITE" id="PS50893"/>
    </source>
</evidence>
<evidence type="ECO:0000256" key="3">
    <source>
        <dbReference type="ARBA" id="ARBA00022475"/>
    </source>
</evidence>
<dbReference type="RefSeq" id="WP_104207731.1">
    <property type="nucleotide sequence ID" value="NZ_PHNF01000001.1"/>
</dbReference>
<dbReference type="PANTHER" id="PTHR43553">
    <property type="entry name" value="HEAVY METAL TRANSPORTER"/>
    <property type="match status" value="1"/>
</dbReference>
<dbReference type="Pfam" id="PF00005">
    <property type="entry name" value="ABC_tran"/>
    <property type="match status" value="1"/>
</dbReference>
<evidence type="ECO:0000256" key="8">
    <source>
        <dbReference type="RuleBase" id="RU365104"/>
    </source>
</evidence>
<evidence type="ECO:0000256" key="5">
    <source>
        <dbReference type="ARBA" id="ARBA00022840"/>
    </source>
</evidence>
<dbReference type="SUPFAM" id="SSF52540">
    <property type="entry name" value="P-loop containing nucleoside triphosphate hydrolases"/>
    <property type="match status" value="1"/>
</dbReference>
<keyword evidence="7 8" id="KW-0472">Membrane</keyword>
<dbReference type="GO" id="GO:0016887">
    <property type="term" value="F:ATP hydrolysis activity"/>
    <property type="evidence" value="ECO:0007669"/>
    <property type="project" value="InterPro"/>
</dbReference>
<dbReference type="FunFam" id="3.40.50.300:FF:000224">
    <property type="entry name" value="Energy-coupling factor transporter ATP-binding protein EcfA"/>
    <property type="match status" value="1"/>
</dbReference>
<proteinExistence type="inferred from homology"/>
<feature type="domain" description="ABC transporter" evidence="9">
    <location>
        <begin position="31"/>
        <end position="275"/>
    </location>
</feature>
<dbReference type="GO" id="GO:0043190">
    <property type="term" value="C:ATP-binding cassette (ABC) transporter complex"/>
    <property type="evidence" value="ECO:0007669"/>
    <property type="project" value="TreeGrafter"/>
</dbReference>
<reference evidence="10 11" key="1">
    <citation type="submission" date="2017-11" db="EMBL/GenBank/DDBJ databases">
        <title>Genome sequence of Mesoplasma corruscae ELCA-2 (ATCC 49579).</title>
        <authorList>
            <person name="Lo W.-S."/>
            <person name="Kuo C.-H."/>
        </authorList>
    </citation>
    <scope>NUCLEOTIDE SEQUENCE [LARGE SCALE GENOMIC DNA]</scope>
    <source>
        <strain evidence="10 11">ELCA-2</strain>
    </source>
</reference>
<comment type="function">
    <text evidence="8">ATP-binding (A) component of a common energy-coupling factor (ECF) ABC-transporter complex.</text>
</comment>
<keyword evidence="4 8" id="KW-0547">Nucleotide-binding</keyword>
<dbReference type="AlphaFoldDB" id="A0A2S5RGQ7"/>
<comment type="subunit">
    <text evidence="8">Forms a stable energy-coupling factor (ECF) transporter complex composed of 2 membrane-embedded substrate-binding proteins (S component), 2 ATP-binding proteins (A component) and 2 transmembrane proteins (T component).</text>
</comment>
<dbReference type="SMART" id="SM00382">
    <property type="entry name" value="AAA"/>
    <property type="match status" value="1"/>
</dbReference>
<dbReference type="PROSITE" id="PS00211">
    <property type="entry name" value="ABC_TRANSPORTER_1"/>
    <property type="match status" value="1"/>
</dbReference>
<dbReference type="InterPro" id="IPR017871">
    <property type="entry name" value="ABC_transporter-like_CS"/>
</dbReference>
<dbReference type="PROSITE" id="PS50893">
    <property type="entry name" value="ABC_TRANSPORTER_2"/>
    <property type="match status" value="1"/>
</dbReference>
<keyword evidence="5 8" id="KW-0067">ATP-binding</keyword>
<dbReference type="GO" id="GO:0042626">
    <property type="term" value="F:ATPase-coupled transmembrane transporter activity"/>
    <property type="evidence" value="ECO:0007669"/>
    <property type="project" value="TreeGrafter"/>
</dbReference>
<evidence type="ECO:0000256" key="4">
    <source>
        <dbReference type="ARBA" id="ARBA00022741"/>
    </source>
</evidence>
<dbReference type="OrthoDB" id="9784332at2"/>
<dbReference type="EMBL" id="PHNF01000001">
    <property type="protein sequence ID" value="PPE06519.1"/>
    <property type="molecule type" value="Genomic_DNA"/>
</dbReference>
<keyword evidence="6" id="KW-1278">Translocase</keyword>
<keyword evidence="2 8" id="KW-0813">Transport</keyword>
<evidence type="ECO:0000313" key="10">
    <source>
        <dbReference type="EMBL" id="PPE06519.1"/>
    </source>
</evidence>
<evidence type="ECO:0000256" key="1">
    <source>
        <dbReference type="ARBA" id="ARBA00004202"/>
    </source>
</evidence>
<organism evidence="10 11">
    <name type="scientific">Mesoplasma corruscae</name>
    <dbReference type="NCBI Taxonomy" id="216874"/>
    <lineage>
        <taxon>Bacteria</taxon>
        <taxon>Bacillati</taxon>
        <taxon>Mycoplasmatota</taxon>
        <taxon>Mollicutes</taxon>
        <taxon>Entomoplasmatales</taxon>
        <taxon>Entomoplasmataceae</taxon>
        <taxon>Mesoplasma</taxon>
    </lineage>
</organism>
<dbReference type="Gene3D" id="3.40.50.300">
    <property type="entry name" value="P-loop containing nucleotide triphosphate hydrolases"/>
    <property type="match status" value="1"/>
</dbReference>
<comment type="caution">
    <text evidence="10">The sequence shown here is derived from an EMBL/GenBank/DDBJ whole genome shotgun (WGS) entry which is preliminary data.</text>
</comment>
<evidence type="ECO:0000256" key="6">
    <source>
        <dbReference type="ARBA" id="ARBA00022967"/>
    </source>
</evidence>
<accession>A0A2S5RGQ7</accession>
<dbReference type="InterPro" id="IPR003593">
    <property type="entry name" value="AAA+_ATPase"/>
</dbReference>
<gene>
    <name evidence="10" type="primary">cbiO</name>
    <name evidence="10" type="ORF">MCORR_v1c01470</name>
</gene>
<dbReference type="CDD" id="cd03225">
    <property type="entry name" value="ABC_cobalt_CbiO_domain1"/>
    <property type="match status" value="1"/>
</dbReference>
<keyword evidence="3 8" id="KW-1003">Cell membrane</keyword>
<keyword evidence="11" id="KW-1185">Reference proteome</keyword>
<dbReference type="InterPro" id="IPR015856">
    <property type="entry name" value="ABC_transpr_CbiO/EcfA_su"/>
</dbReference>
<comment type="subcellular location">
    <subcellularLocation>
        <location evidence="1 8">Cell membrane</location>
        <topology evidence="1 8">Peripheral membrane protein</topology>
    </subcellularLocation>
</comment>
<evidence type="ECO:0000256" key="2">
    <source>
        <dbReference type="ARBA" id="ARBA00022448"/>
    </source>
</evidence>
<dbReference type="InterPro" id="IPR027417">
    <property type="entry name" value="P-loop_NTPase"/>
</dbReference>
<evidence type="ECO:0000313" key="11">
    <source>
        <dbReference type="Proteomes" id="UP000239785"/>
    </source>
</evidence>
<evidence type="ECO:0000256" key="7">
    <source>
        <dbReference type="ARBA" id="ARBA00023136"/>
    </source>
</evidence>
<sequence length="315" mass="35658">MLTTKKEIKQNLKEWKKIEKETKEFDFTGDIILNNVSYTYSKKTPFEFKALDFATVTIKDHKITCVIGTTGSGKSTIIQLTNGLLLTETGETIIGNYKIPAGTRKIKDVKRLRKEVGLVFQFPEYQLFQDTIEKDIAFGPIHLGENKADALKKVPGLLELVQLPVDYISRSPFELSGGQKRRVAIAGIIAMDGKTLVLDEPTGGLDPKGEEDFLNLFIHLNKEQNKRIIMVTHNMDHVLKSADEVIVMHEGKVIEVGSPFEIFSNQQLLTSIQIEPPKVYKLLYSLKAKGIDLLDKKIRTIEEFAKEFKNYKKGK</sequence>
<dbReference type="EC" id="7.-.-.-" evidence="8"/>
<protein>
    <recommendedName>
        <fullName evidence="8">Energy-coupling factor transporter ATP-binding protein EcfA2</fullName>
        <ecNumber evidence="8">7.-.-.-</ecNumber>
    </recommendedName>
</protein>
<dbReference type="Proteomes" id="UP000239785">
    <property type="component" value="Unassembled WGS sequence"/>
</dbReference>